<proteinExistence type="predicted"/>
<dbReference type="RefSeq" id="WP_092286434.1">
    <property type="nucleotide sequence ID" value="NZ_FOPJ01000011.1"/>
</dbReference>
<reference evidence="2 3" key="1">
    <citation type="submission" date="2016-10" db="EMBL/GenBank/DDBJ databases">
        <authorList>
            <person name="de Groot N.N."/>
        </authorList>
    </citation>
    <scope>NUCLEOTIDE SEQUENCE [LARGE SCALE GENOMIC DNA]</scope>
    <source>
        <strain>J11</strain>
        <strain evidence="3">PG 39</strain>
    </source>
</reference>
<sequence>MMPTSLYFFLAPLLWGTQARPSKRLKALSSTPSTRRLGSTSMGLGLAAVLLLIGLNYVRWSVLMVGLMITVVVWRSYREATKKRHHLASTEALAELLSQLHSQIEAGVPPARALETAASGTATSMPAEMRRVVHSAYQRVHSAGGSPAATLAQSSLPELIYLGKIWGLAEHHGLPLAPLMDHARCRLDAQLRHYKATAASLSGPKASATILSALPFAGMMLGKGMGADPWGFLSGGGVGGLMLVIGVGLSASGWLWCQHIISKAQNLHVPAAGKEPR</sequence>
<protein>
    <submittedName>
        <fullName evidence="2">Tight adherence protein B</fullName>
    </submittedName>
</protein>
<name>A0A1I2UA73_9CORY</name>
<gene>
    <name evidence="2" type="ORF">SAMN05660282_01727</name>
</gene>
<organism evidence="2 3">
    <name type="scientific">Corynebacterium spheniscorum</name>
    <dbReference type="NCBI Taxonomy" id="185761"/>
    <lineage>
        <taxon>Bacteria</taxon>
        <taxon>Bacillati</taxon>
        <taxon>Actinomycetota</taxon>
        <taxon>Actinomycetes</taxon>
        <taxon>Mycobacteriales</taxon>
        <taxon>Corynebacteriaceae</taxon>
        <taxon>Corynebacterium</taxon>
    </lineage>
</organism>
<dbReference type="OrthoDB" id="4421971at2"/>
<keyword evidence="1" id="KW-1133">Transmembrane helix</keyword>
<dbReference type="AlphaFoldDB" id="A0A1I2UA73"/>
<evidence type="ECO:0000313" key="2">
    <source>
        <dbReference type="EMBL" id="SFG71696.1"/>
    </source>
</evidence>
<feature type="transmembrane region" description="Helical" evidence="1">
    <location>
        <begin position="230"/>
        <end position="256"/>
    </location>
</feature>
<evidence type="ECO:0000313" key="3">
    <source>
        <dbReference type="Proteomes" id="UP000199065"/>
    </source>
</evidence>
<dbReference type="PANTHER" id="PTHR35007">
    <property type="entry name" value="INTEGRAL MEMBRANE PROTEIN-RELATED"/>
    <property type="match status" value="1"/>
</dbReference>
<keyword evidence="1" id="KW-0472">Membrane</keyword>
<feature type="transmembrane region" description="Helical" evidence="1">
    <location>
        <begin position="43"/>
        <end position="74"/>
    </location>
</feature>
<keyword evidence="3" id="KW-1185">Reference proteome</keyword>
<accession>A0A1I2UA73</accession>
<dbReference type="Proteomes" id="UP000199065">
    <property type="component" value="Unassembled WGS sequence"/>
</dbReference>
<dbReference type="EMBL" id="FOPJ01000011">
    <property type="protein sequence ID" value="SFG71696.1"/>
    <property type="molecule type" value="Genomic_DNA"/>
</dbReference>
<keyword evidence="1" id="KW-0812">Transmembrane</keyword>
<evidence type="ECO:0000256" key="1">
    <source>
        <dbReference type="SAM" id="Phobius"/>
    </source>
</evidence>
<dbReference type="STRING" id="185761.SAMN05660282_01727"/>
<dbReference type="PANTHER" id="PTHR35007:SF4">
    <property type="entry name" value="CONSERVED TRANSMEMBRANE PROTEIN-RELATED"/>
    <property type="match status" value="1"/>
</dbReference>